<comment type="subcellular location">
    <subcellularLocation>
        <location evidence="1">Membrane</location>
        <topology evidence="1">Multi-pass membrane protein</topology>
    </subcellularLocation>
</comment>
<keyword evidence="9" id="KW-1185">Reference proteome</keyword>
<feature type="transmembrane region" description="Helical" evidence="6">
    <location>
        <begin position="148"/>
        <end position="170"/>
    </location>
</feature>
<evidence type="ECO:0000259" key="7">
    <source>
        <dbReference type="PROSITE" id="PS50850"/>
    </source>
</evidence>
<dbReference type="OrthoDB" id="2587356at2759"/>
<dbReference type="EMBL" id="AMGX01000004">
    <property type="protein sequence ID" value="EXJ73462.1"/>
    <property type="molecule type" value="Genomic_DNA"/>
</dbReference>
<dbReference type="PROSITE" id="PS00216">
    <property type="entry name" value="SUGAR_TRANSPORT_1"/>
    <property type="match status" value="1"/>
</dbReference>
<keyword evidence="3 6" id="KW-0812">Transmembrane</keyword>
<keyword evidence="2" id="KW-0813">Transport</keyword>
<evidence type="ECO:0000256" key="1">
    <source>
        <dbReference type="ARBA" id="ARBA00004141"/>
    </source>
</evidence>
<feature type="transmembrane region" description="Helical" evidence="6">
    <location>
        <begin position="363"/>
        <end position="383"/>
    </location>
</feature>
<sequence length="605" mass="63952">MSTLKEYVQAEGNHIETASVDHDQARHELATPIKPQNQNIALQRAAFEGRKIDVRTALGAIALAFTYEACILSFALPSAILLTINADIGPSAQIVWGATAWSLAAAVLQTIAGRCSDIFGRRKFILAGNVFGLVELIVESRAQAVSAIIAGFTLTGVAAGAQLLAFACAGEIVPKKWRGQTLAAMNCAALPGSCFGSVIAYALVAHMNWRWAFYVGIMANSIALILSAVFYWPPGFLGLHPEGKTRWQQFKEIDFVGLFLFGGGLTVFLLGVSWGNNPYSWKSAQVLTPLVLGAICCLVALPLWEAYGPNTVAKLFPPQIFKNIRGFCMPLFISFASGMLLIGLPVFWPQEVQQLFTTVPQTVGWYSLAWGCPSTVGSALGGYSWSRFKHTRFQFTAMTALMAAFMATVSSVTPYTPARAVVLFAFSAAFVGATCLVGILELQFGAADGDIGIATGLMGTSRATGGAIAIALFGSIIRNKTAANLAPELAAAVIAAGLPKSQVEAFIAAFISGSPTALESIEGVTPGVLAAAATAAKYVFADAYKLLYLVTLSFGVPAIVAAALSRSCDDKLTSQVPVRLDAPHLLGQGKGEALVLHKLEEKPEA</sequence>
<dbReference type="RefSeq" id="XP_007742025.1">
    <property type="nucleotide sequence ID" value="XM_007743835.1"/>
</dbReference>
<dbReference type="InterPro" id="IPR005829">
    <property type="entry name" value="Sugar_transporter_CS"/>
</dbReference>
<organism evidence="8 9">
    <name type="scientific">Cladophialophora psammophila CBS 110553</name>
    <dbReference type="NCBI Taxonomy" id="1182543"/>
    <lineage>
        <taxon>Eukaryota</taxon>
        <taxon>Fungi</taxon>
        <taxon>Dikarya</taxon>
        <taxon>Ascomycota</taxon>
        <taxon>Pezizomycotina</taxon>
        <taxon>Eurotiomycetes</taxon>
        <taxon>Chaetothyriomycetidae</taxon>
        <taxon>Chaetothyriales</taxon>
        <taxon>Herpotrichiellaceae</taxon>
        <taxon>Cladophialophora</taxon>
    </lineage>
</organism>
<evidence type="ECO:0000256" key="4">
    <source>
        <dbReference type="ARBA" id="ARBA00022989"/>
    </source>
</evidence>
<evidence type="ECO:0000256" key="6">
    <source>
        <dbReference type="SAM" id="Phobius"/>
    </source>
</evidence>
<dbReference type="PANTHER" id="PTHR23501">
    <property type="entry name" value="MAJOR FACILITATOR SUPERFAMILY"/>
    <property type="match status" value="1"/>
</dbReference>
<feature type="transmembrane region" description="Helical" evidence="6">
    <location>
        <begin position="327"/>
        <end position="348"/>
    </location>
</feature>
<dbReference type="Pfam" id="PF06609">
    <property type="entry name" value="TRI12"/>
    <property type="match status" value="1"/>
</dbReference>
<name>W9WZ31_9EURO</name>
<evidence type="ECO:0000313" key="9">
    <source>
        <dbReference type="Proteomes" id="UP000019471"/>
    </source>
</evidence>
<dbReference type="PROSITE" id="PS50850">
    <property type="entry name" value="MFS"/>
    <property type="match status" value="1"/>
</dbReference>
<dbReference type="InterPro" id="IPR053791">
    <property type="entry name" value="MFS_Tri12-like"/>
</dbReference>
<feature type="transmembrane region" description="Helical" evidence="6">
    <location>
        <begin position="57"/>
        <end position="82"/>
    </location>
</feature>
<feature type="transmembrane region" description="Helical" evidence="6">
    <location>
        <begin position="253"/>
        <end position="274"/>
    </location>
</feature>
<feature type="transmembrane region" description="Helical" evidence="6">
    <location>
        <begin position="395"/>
        <end position="415"/>
    </location>
</feature>
<feature type="transmembrane region" description="Helical" evidence="6">
    <location>
        <begin position="546"/>
        <end position="564"/>
    </location>
</feature>
<evidence type="ECO:0000256" key="5">
    <source>
        <dbReference type="ARBA" id="ARBA00023136"/>
    </source>
</evidence>
<dbReference type="SUPFAM" id="SSF103473">
    <property type="entry name" value="MFS general substrate transporter"/>
    <property type="match status" value="2"/>
</dbReference>
<dbReference type="GeneID" id="19187952"/>
<protein>
    <recommendedName>
        <fullName evidence="7">Major facilitator superfamily (MFS) profile domain-containing protein</fullName>
    </recommendedName>
</protein>
<accession>W9WZ31</accession>
<dbReference type="GO" id="GO:0022857">
    <property type="term" value="F:transmembrane transporter activity"/>
    <property type="evidence" value="ECO:0007669"/>
    <property type="project" value="InterPro"/>
</dbReference>
<reference evidence="8 9" key="1">
    <citation type="submission" date="2013-03" db="EMBL/GenBank/DDBJ databases">
        <title>The Genome Sequence of Cladophialophora psammophila CBS 110553.</title>
        <authorList>
            <consortium name="The Broad Institute Genomics Platform"/>
            <person name="Cuomo C."/>
            <person name="de Hoog S."/>
            <person name="Gorbushina A."/>
            <person name="Walker B."/>
            <person name="Young S.K."/>
            <person name="Zeng Q."/>
            <person name="Gargeya S."/>
            <person name="Fitzgerald M."/>
            <person name="Haas B."/>
            <person name="Abouelleil A."/>
            <person name="Allen A.W."/>
            <person name="Alvarado L."/>
            <person name="Arachchi H.M."/>
            <person name="Berlin A.M."/>
            <person name="Chapman S.B."/>
            <person name="Gainer-Dewar J."/>
            <person name="Goldberg J."/>
            <person name="Griggs A."/>
            <person name="Gujja S."/>
            <person name="Hansen M."/>
            <person name="Howarth C."/>
            <person name="Imamovic A."/>
            <person name="Ireland A."/>
            <person name="Larimer J."/>
            <person name="McCowan C."/>
            <person name="Murphy C."/>
            <person name="Pearson M."/>
            <person name="Poon T.W."/>
            <person name="Priest M."/>
            <person name="Roberts A."/>
            <person name="Saif S."/>
            <person name="Shea T."/>
            <person name="Sisk P."/>
            <person name="Sykes S."/>
            <person name="Wortman J."/>
            <person name="Nusbaum C."/>
            <person name="Birren B."/>
        </authorList>
    </citation>
    <scope>NUCLEOTIDE SEQUENCE [LARGE SCALE GENOMIC DNA]</scope>
    <source>
        <strain evidence="8 9">CBS 110553</strain>
    </source>
</reference>
<dbReference type="Gene3D" id="1.20.1250.20">
    <property type="entry name" value="MFS general substrate transporter like domains"/>
    <property type="match status" value="1"/>
</dbReference>
<dbReference type="CDD" id="cd06179">
    <property type="entry name" value="MFS_TRI12_like"/>
    <property type="match status" value="1"/>
</dbReference>
<feature type="transmembrane region" description="Helical" evidence="6">
    <location>
        <begin position="421"/>
        <end position="440"/>
    </location>
</feature>
<feature type="transmembrane region" description="Helical" evidence="6">
    <location>
        <begin position="286"/>
        <end position="307"/>
    </location>
</feature>
<evidence type="ECO:0000256" key="3">
    <source>
        <dbReference type="ARBA" id="ARBA00022692"/>
    </source>
</evidence>
<gene>
    <name evidence="8" type="ORF">A1O5_03223</name>
</gene>
<dbReference type="HOGENOM" id="CLU_000960_25_2_1"/>
<keyword evidence="5 6" id="KW-0472">Membrane</keyword>
<dbReference type="Proteomes" id="UP000019471">
    <property type="component" value="Unassembled WGS sequence"/>
</dbReference>
<proteinExistence type="predicted"/>
<dbReference type="InterPro" id="IPR010573">
    <property type="entry name" value="MFS_Str1/Tri12-like"/>
</dbReference>
<evidence type="ECO:0000313" key="8">
    <source>
        <dbReference type="EMBL" id="EXJ73462.1"/>
    </source>
</evidence>
<dbReference type="PANTHER" id="PTHR23501:SF109">
    <property type="entry name" value="MAJOR FACILITATOR SUPERFAMILY (MFS) PROFILE DOMAIN-CONTAINING PROTEIN-RELATED"/>
    <property type="match status" value="1"/>
</dbReference>
<feature type="transmembrane region" description="Helical" evidence="6">
    <location>
        <begin position="211"/>
        <end position="232"/>
    </location>
</feature>
<dbReference type="GO" id="GO:0005886">
    <property type="term" value="C:plasma membrane"/>
    <property type="evidence" value="ECO:0007669"/>
    <property type="project" value="TreeGrafter"/>
</dbReference>
<dbReference type="InterPro" id="IPR036259">
    <property type="entry name" value="MFS_trans_sf"/>
</dbReference>
<keyword evidence="4 6" id="KW-1133">Transmembrane helix</keyword>
<dbReference type="InterPro" id="IPR020846">
    <property type="entry name" value="MFS_dom"/>
</dbReference>
<feature type="transmembrane region" description="Helical" evidence="6">
    <location>
        <begin position="182"/>
        <end position="205"/>
    </location>
</feature>
<dbReference type="eggNOG" id="KOG0254">
    <property type="taxonomic scope" value="Eukaryota"/>
</dbReference>
<comment type="caution">
    <text evidence="8">The sequence shown here is derived from an EMBL/GenBank/DDBJ whole genome shotgun (WGS) entry which is preliminary data.</text>
</comment>
<feature type="domain" description="Major facilitator superfamily (MFS) profile" evidence="7">
    <location>
        <begin position="54"/>
        <end position="504"/>
    </location>
</feature>
<evidence type="ECO:0000256" key="2">
    <source>
        <dbReference type="ARBA" id="ARBA00022448"/>
    </source>
</evidence>
<feature type="transmembrane region" description="Helical" evidence="6">
    <location>
        <begin position="94"/>
        <end position="112"/>
    </location>
</feature>
<feature type="transmembrane region" description="Helical" evidence="6">
    <location>
        <begin position="452"/>
        <end position="477"/>
    </location>
</feature>
<dbReference type="AlphaFoldDB" id="W9WZ31"/>